<dbReference type="EMBL" id="FNMX01000011">
    <property type="protein sequence ID" value="SDX12335.1"/>
    <property type="molecule type" value="Genomic_DNA"/>
</dbReference>
<organism evidence="12 13">
    <name type="scientific">Listeria ivanovii</name>
    <dbReference type="NCBI Taxonomy" id="1638"/>
    <lineage>
        <taxon>Bacteria</taxon>
        <taxon>Bacillati</taxon>
        <taxon>Bacillota</taxon>
        <taxon>Bacilli</taxon>
        <taxon>Bacillales</taxon>
        <taxon>Listeriaceae</taxon>
        <taxon>Listeria</taxon>
    </lineage>
</organism>
<dbReference type="NCBIfam" id="TIGR02543">
    <property type="entry name" value="List_Bact_rpt"/>
    <property type="match status" value="1"/>
</dbReference>
<evidence type="ECO:0000259" key="11">
    <source>
        <dbReference type="PROSITE" id="PS51780"/>
    </source>
</evidence>
<gene>
    <name evidence="12" type="ORF">SAMN05421782_11151</name>
</gene>
<dbReference type="InterPro" id="IPR013378">
    <property type="entry name" value="InlB-like_B-rpt"/>
</dbReference>
<dbReference type="InterPro" id="IPR012569">
    <property type="entry name" value="Inl_IR"/>
</dbReference>
<accession>A0AAX2DRQ1</accession>
<keyword evidence="7" id="KW-0732">Signal</keyword>
<dbReference type="SMART" id="SM00369">
    <property type="entry name" value="LRR_TYP"/>
    <property type="match status" value="4"/>
</dbReference>
<dbReference type="Proteomes" id="UP000183610">
    <property type="component" value="Unassembled WGS sequence"/>
</dbReference>
<dbReference type="InterPro" id="IPR038200">
    <property type="entry name" value="GW_dom_sf"/>
</dbReference>
<dbReference type="GO" id="GO:0005576">
    <property type="term" value="C:extracellular region"/>
    <property type="evidence" value="ECO:0007669"/>
    <property type="project" value="UniProtKB-SubCell"/>
</dbReference>
<proteinExistence type="inferred from homology"/>
<feature type="domain" description="GW" evidence="11">
    <location>
        <begin position="588"/>
        <end position="666"/>
    </location>
</feature>
<dbReference type="NCBIfam" id="NF033202">
    <property type="entry name" value="GW_glycos_SH3"/>
    <property type="match status" value="5"/>
</dbReference>
<keyword evidence="5" id="KW-0964">Secreted</keyword>
<dbReference type="RefSeq" id="WP_038406662.1">
    <property type="nucleotide sequence ID" value="NZ_RBYG01000002.1"/>
</dbReference>
<dbReference type="Pfam" id="PF08191">
    <property type="entry name" value="LRR_adjacent"/>
    <property type="match status" value="1"/>
</dbReference>
<dbReference type="PANTHER" id="PTHR46652">
    <property type="entry name" value="LEUCINE-RICH REPEAT AND IQ DOMAIN-CONTAINING PROTEIN 1-RELATED"/>
    <property type="match status" value="1"/>
</dbReference>
<dbReference type="InterPro" id="IPR032675">
    <property type="entry name" value="LRR_dom_sf"/>
</dbReference>
<dbReference type="InterPro" id="IPR050836">
    <property type="entry name" value="SDS22/Internalin_LRR"/>
</dbReference>
<dbReference type="Pfam" id="PF12354">
    <property type="entry name" value="Internalin_N"/>
    <property type="match status" value="1"/>
</dbReference>
<comment type="subcellular location">
    <subcellularLocation>
        <location evidence="1">Cell membrane</location>
    </subcellularLocation>
    <subcellularLocation>
        <location evidence="2">Secreted</location>
    </subcellularLocation>
</comment>
<keyword evidence="8" id="KW-0677">Repeat</keyword>
<evidence type="ECO:0000256" key="7">
    <source>
        <dbReference type="ARBA" id="ARBA00022729"/>
    </source>
</evidence>
<dbReference type="InterPro" id="IPR014756">
    <property type="entry name" value="Ig_E-set"/>
</dbReference>
<keyword evidence="9 10" id="KW-0472">Membrane</keyword>
<dbReference type="InterPro" id="IPR025987">
    <property type="entry name" value="GW_dom"/>
</dbReference>
<feature type="transmembrane region" description="Helical" evidence="10">
    <location>
        <begin position="12"/>
        <end position="27"/>
    </location>
</feature>
<dbReference type="Pfam" id="PF13855">
    <property type="entry name" value="LRR_8"/>
    <property type="match status" value="1"/>
</dbReference>
<dbReference type="InterPro" id="IPR003591">
    <property type="entry name" value="Leu-rich_rpt_typical-subtyp"/>
</dbReference>
<reference evidence="12 13" key="1">
    <citation type="submission" date="2016-10" db="EMBL/GenBank/DDBJ databases">
        <authorList>
            <person name="Varghese N."/>
            <person name="Submissions S."/>
        </authorList>
    </citation>
    <scope>NUCLEOTIDE SEQUENCE [LARGE SCALE GENOMIC DNA]</scope>
    <source>
        <strain evidence="12 13">ATCC 49954</strain>
    </source>
</reference>
<dbReference type="Pfam" id="PF09479">
    <property type="entry name" value="Flg_new"/>
    <property type="match status" value="1"/>
</dbReference>
<keyword evidence="10" id="KW-0812">Transmembrane</keyword>
<dbReference type="PROSITE" id="PS51780">
    <property type="entry name" value="GW"/>
    <property type="match status" value="5"/>
</dbReference>
<comment type="similarity">
    <text evidence="3">Belongs to the internalin family.</text>
</comment>
<dbReference type="Gene3D" id="2.60.40.4270">
    <property type="entry name" value="Listeria-Bacteroides repeat domain"/>
    <property type="match status" value="1"/>
</dbReference>
<dbReference type="InterPro" id="IPR042229">
    <property type="entry name" value="Listeria/Bacterioides_rpt_sf"/>
</dbReference>
<evidence type="ECO:0000256" key="1">
    <source>
        <dbReference type="ARBA" id="ARBA00004236"/>
    </source>
</evidence>
<dbReference type="Gene3D" id="3.80.10.10">
    <property type="entry name" value="Ribonuclease Inhibitor"/>
    <property type="match status" value="1"/>
</dbReference>
<evidence type="ECO:0000256" key="3">
    <source>
        <dbReference type="ARBA" id="ARBA00009432"/>
    </source>
</evidence>
<protein>
    <submittedName>
        <fullName evidence="12">Internalin B</fullName>
    </submittedName>
</protein>
<dbReference type="SMART" id="SM00365">
    <property type="entry name" value="LRR_SD22"/>
    <property type="match status" value="4"/>
</dbReference>
<evidence type="ECO:0000256" key="5">
    <source>
        <dbReference type="ARBA" id="ARBA00022525"/>
    </source>
</evidence>
<dbReference type="SUPFAM" id="SSF82057">
    <property type="entry name" value="Prokaryotic SH3-related domain"/>
    <property type="match status" value="5"/>
</dbReference>
<keyword evidence="10" id="KW-1133">Transmembrane helix</keyword>
<dbReference type="SUPFAM" id="SSF52058">
    <property type="entry name" value="L domain-like"/>
    <property type="match status" value="1"/>
</dbReference>
<dbReference type="SUPFAM" id="SSF81296">
    <property type="entry name" value="E set domains"/>
    <property type="match status" value="1"/>
</dbReference>
<dbReference type="AlphaFoldDB" id="A0AAX2DRQ1"/>
<dbReference type="PROSITE" id="PS51450">
    <property type="entry name" value="LRR"/>
    <property type="match status" value="4"/>
</dbReference>
<dbReference type="InterPro" id="IPR024634">
    <property type="entry name" value="Internalin_N"/>
</dbReference>
<comment type="caution">
    <text evidence="12">The sequence shown here is derived from an EMBL/GenBank/DDBJ whole genome shotgun (WGS) entry which is preliminary data.</text>
</comment>
<sequence length="746" mass="84097">MENKRNLSMGKILVTSFIIIFNIWMYLNHGTNARATNISTSTPINQVFPDPALAEVVRESLQKAAVTDVVSQKELNGILKIDADNKKVKSVKGIENLTNLKDLFLNDNEISDISPLSNLINLDSLYLDNNKLADITPLSGLIKLTTLSLEGNQLNDIIALVGLTNLQNLYLSKNQIMDIRGLAALKKLDVLELHDQEHVNKPINFEHNLVIQNTVRDETGTLINPEVISDGGDYVKPNLKWNLQAYTKEVFCIFYQPVLIGKAKASYYVRLTQPLKAVYTVNFHVDSTVIPAKVETGSLLNEPKTPTKQGYTFKGWYTAKSAGRMWDFKKDQMPGTNLDLYAVFKEESTEKVVNLTRYVNNIYGDSGVYTLPKEDNSLKKGTLVAHRFKALTVDRETQSGGELWYRLKNIGWTKAKNLSLDRYDKITGDKAIIAYAKVKTAKGNTVWTKPFNTAGAKQVNPLSAFSGKKLRILREAKTPISIWYQFSINGKTIGWADMKALNIFYNQRMEKAANLTRYVNINKASAAIYSVPVEDAPVKKGTLASHKFKALKIDRQATVEGQLWYRIKNMGWTKATNLSTDKYDKIKYNKAITAYSRVKKAAGNAVWTKPYNTAGAKRVKALAAYSGKKLRILREAKTSSATWYQFSINGKTIGWVDIHALNTFYKPSMEKRANLTRYVIARKAKEFCYKLPVIDAPLKKTRLTSYKGKTLKVDRQAKVEGQLWYRIKRGSTMIGWTKAANLSAKR</sequence>
<evidence type="ECO:0000313" key="12">
    <source>
        <dbReference type="EMBL" id="SDX12335.1"/>
    </source>
</evidence>
<evidence type="ECO:0000256" key="10">
    <source>
        <dbReference type="SAM" id="Phobius"/>
    </source>
</evidence>
<evidence type="ECO:0000256" key="9">
    <source>
        <dbReference type="ARBA" id="ARBA00023136"/>
    </source>
</evidence>
<feature type="domain" description="GW" evidence="11">
    <location>
        <begin position="428"/>
        <end position="506"/>
    </location>
</feature>
<name>A0AAX2DRQ1_LISIV</name>
<feature type="domain" description="GW" evidence="11">
    <location>
        <begin position="669"/>
        <end position="746"/>
    </location>
</feature>
<evidence type="ECO:0000256" key="2">
    <source>
        <dbReference type="ARBA" id="ARBA00004613"/>
    </source>
</evidence>
<dbReference type="Gene3D" id="2.60.40.1220">
    <property type="match status" value="1"/>
</dbReference>
<feature type="domain" description="GW" evidence="11">
    <location>
        <begin position="349"/>
        <end position="423"/>
    </location>
</feature>
<dbReference type="GO" id="GO:0005886">
    <property type="term" value="C:plasma membrane"/>
    <property type="evidence" value="ECO:0007669"/>
    <property type="project" value="UniProtKB-SubCell"/>
</dbReference>
<dbReference type="FunFam" id="2.30.30.170:FF:000001">
    <property type="entry name" value="Internalin B"/>
    <property type="match status" value="1"/>
</dbReference>
<evidence type="ECO:0000256" key="6">
    <source>
        <dbReference type="ARBA" id="ARBA00022614"/>
    </source>
</evidence>
<dbReference type="PANTHER" id="PTHR46652:SF3">
    <property type="entry name" value="LEUCINE-RICH REPEAT-CONTAINING PROTEIN 9"/>
    <property type="match status" value="1"/>
</dbReference>
<evidence type="ECO:0000256" key="8">
    <source>
        <dbReference type="ARBA" id="ARBA00022737"/>
    </source>
</evidence>
<feature type="domain" description="GW" evidence="11">
    <location>
        <begin position="509"/>
        <end position="583"/>
    </location>
</feature>
<evidence type="ECO:0000256" key="4">
    <source>
        <dbReference type="ARBA" id="ARBA00022475"/>
    </source>
</evidence>
<dbReference type="InterPro" id="IPR014755">
    <property type="entry name" value="Cu-Rt/internalin_Ig-like"/>
</dbReference>
<evidence type="ECO:0000313" key="13">
    <source>
        <dbReference type="Proteomes" id="UP000183610"/>
    </source>
</evidence>
<keyword evidence="6" id="KW-0433">Leucine-rich repeat</keyword>
<dbReference type="Gene3D" id="2.30.30.170">
    <property type="match status" value="5"/>
</dbReference>
<dbReference type="Pfam" id="PF13457">
    <property type="entry name" value="GW"/>
    <property type="match status" value="5"/>
</dbReference>
<keyword evidence="4" id="KW-1003">Cell membrane</keyword>
<dbReference type="InterPro" id="IPR001611">
    <property type="entry name" value="Leu-rich_rpt"/>
</dbReference>